<feature type="active site" description="Charge relay system" evidence="15">
    <location>
        <position position="209"/>
    </location>
</feature>
<evidence type="ECO:0000313" key="19">
    <source>
        <dbReference type="EMBL" id="MBB5015777.1"/>
    </source>
</evidence>
<evidence type="ECO:0000256" key="6">
    <source>
        <dbReference type="ARBA" id="ARBA00013958"/>
    </source>
</evidence>
<dbReference type="GO" id="GO:0042597">
    <property type="term" value="C:periplasmic space"/>
    <property type="evidence" value="ECO:0007669"/>
    <property type="project" value="UniProtKB-SubCell"/>
</dbReference>
<evidence type="ECO:0000259" key="18">
    <source>
        <dbReference type="PROSITE" id="PS50106"/>
    </source>
</evidence>
<keyword evidence="7 19" id="KW-0645">Protease</keyword>
<dbReference type="SMART" id="SM00228">
    <property type="entry name" value="PDZ"/>
    <property type="match status" value="2"/>
</dbReference>
<evidence type="ECO:0000256" key="3">
    <source>
        <dbReference type="ARBA" id="ARBA00004418"/>
    </source>
</evidence>
<dbReference type="InterPro" id="IPR001940">
    <property type="entry name" value="Peptidase_S1C"/>
</dbReference>
<feature type="binding site" evidence="16">
    <location>
        <position position="133"/>
    </location>
    <ligand>
        <name>substrate</name>
    </ligand>
</feature>
<dbReference type="Proteomes" id="UP000519004">
    <property type="component" value="Unassembled WGS sequence"/>
</dbReference>
<dbReference type="CDD" id="cd10839">
    <property type="entry name" value="cpPDZ1_DegP-like"/>
    <property type="match status" value="1"/>
</dbReference>
<evidence type="ECO:0000256" key="2">
    <source>
        <dbReference type="ARBA" id="ARBA00002610"/>
    </source>
</evidence>
<evidence type="ECO:0000256" key="5">
    <source>
        <dbReference type="ARBA" id="ARBA00013035"/>
    </source>
</evidence>
<evidence type="ECO:0000256" key="1">
    <source>
        <dbReference type="ARBA" id="ARBA00001772"/>
    </source>
</evidence>
<feature type="chain" id="PRO_5039325179" description="Probable periplasmic serine endoprotease DegP-like" evidence="17">
    <location>
        <begin position="23"/>
        <end position="469"/>
    </location>
</feature>
<feature type="active site" description="Charge relay system" evidence="15">
    <location>
        <position position="103"/>
    </location>
</feature>
<evidence type="ECO:0000256" key="13">
    <source>
        <dbReference type="ARBA" id="ARBA00023016"/>
    </source>
</evidence>
<dbReference type="SUPFAM" id="SSF50156">
    <property type="entry name" value="PDZ domain-like"/>
    <property type="match status" value="2"/>
</dbReference>
<comment type="function">
    <text evidence="2">Might be efficient in the degradation of transiently denatured and unfolded proteins which accumulate in the periplasm following stress conditions.</text>
</comment>
<dbReference type="Pfam" id="PF13365">
    <property type="entry name" value="Trypsin_2"/>
    <property type="match status" value="1"/>
</dbReference>
<evidence type="ECO:0000256" key="9">
    <source>
        <dbReference type="ARBA" id="ARBA00022737"/>
    </source>
</evidence>
<dbReference type="EMBL" id="JACHHX010000010">
    <property type="protein sequence ID" value="MBB5015777.1"/>
    <property type="molecule type" value="Genomic_DNA"/>
</dbReference>
<keyword evidence="10" id="KW-0574">Periplasm</keyword>
<dbReference type="InterPro" id="IPR009003">
    <property type="entry name" value="Peptidase_S1_PA"/>
</dbReference>
<keyword evidence="9" id="KW-0677">Repeat</keyword>
<evidence type="ECO:0000256" key="11">
    <source>
        <dbReference type="ARBA" id="ARBA00022801"/>
    </source>
</evidence>
<dbReference type="GO" id="GO:0004252">
    <property type="term" value="F:serine-type endopeptidase activity"/>
    <property type="evidence" value="ECO:0007669"/>
    <property type="project" value="InterPro"/>
</dbReference>
<dbReference type="PANTHER" id="PTHR22939:SF130">
    <property type="entry name" value="PERIPLASMIC SERINE ENDOPROTEASE DEGP-LIKE-RELATED"/>
    <property type="match status" value="1"/>
</dbReference>
<proteinExistence type="inferred from homology"/>
<dbReference type="InterPro" id="IPR011782">
    <property type="entry name" value="Pept_S1C_Do"/>
</dbReference>
<reference evidence="19 20" key="1">
    <citation type="submission" date="2020-08" db="EMBL/GenBank/DDBJ databases">
        <title>Genomic Encyclopedia of Type Strains, Phase IV (KMG-IV): sequencing the most valuable type-strain genomes for metagenomic binning, comparative biology and taxonomic classification.</title>
        <authorList>
            <person name="Goeker M."/>
        </authorList>
    </citation>
    <scope>NUCLEOTIDE SEQUENCE [LARGE SCALE GENOMIC DNA]</scope>
    <source>
        <strain evidence="19 20">DSM 25897</strain>
    </source>
</reference>
<dbReference type="NCBIfam" id="TIGR02037">
    <property type="entry name" value="degP_htrA_DO"/>
    <property type="match status" value="1"/>
</dbReference>
<comment type="similarity">
    <text evidence="4">Belongs to the peptidase S1C family.</text>
</comment>
<keyword evidence="20" id="KW-1185">Reference proteome</keyword>
<accession>A0A7W7Y0E5</accession>
<evidence type="ECO:0000256" key="4">
    <source>
        <dbReference type="ARBA" id="ARBA00010541"/>
    </source>
</evidence>
<dbReference type="RefSeq" id="WP_221301221.1">
    <property type="nucleotide sequence ID" value="NZ_JACHHX010000010.1"/>
</dbReference>
<dbReference type="InterPro" id="IPR001478">
    <property type="entry name" value="PDZ"/>
</dbReference>
<keyword evidence="13" id="KW-0346">Stress response</keyword>
<evidence type="ECO:0000256" key="16">
    <source>
        <dbReference type="PIRSR" id="PIRSR611782-2"/>
    </source>
</evidence>
<comment type="catalytic activity">
    <reaction evidence="1">
        <text>Acts on substrates that are at least partially unfolded. The cleavage site P1 residue is normally between a pair of hydrophobic residues, such as Val-|-Val.</text>
        <dbReference type="EC" id="3.4.21.107"/>
    </reaction>
</comment>
<feature type="domain" description="PDZ" evidence="18">
    <location>
        <begin position="265"/>
        <end position="320"/>
    </location>
</feature>
<feature type="active site" description="Charge relay system" evidence="15">
    <location>
        <position position="133"/>
    </location>
</feature>
<evidence type="ECO:0000256" key="17">
    <source>
        <dbReference type="SAM" id="SignalP"/>
    </source>
</evidence>
<evidence type="ECO:0000313" key="20">
    <source>
        <dbReference type="Proteomes" id="UP000519004"/>
    </source>
</evidence>
<sequence>MPTIKRAFLTLSLFAVVAVAQAAKLPDFTALVERSSPAVVNIEATRTAEAALRRGQNIPEEDIPELFRRFFGQPGMPVQPRDRTSTGSGFIISADGEVLTNHHVVDGADQVIVRLPDRREFEAKVVGSDPLSDVALLKIQARGLPTLPIGDSSKLKAGQWVVAIGSPFGYLDNTVTAGIVSATGRRSLDQSQQYVPFIQTDVAINRGNSGGPLLNTDGEVVGINSQIFSNTGGFMGVSFAIPIDVAMNAARQIRESGRVRRGQLGVQIQDVTRDFARSLGLERSAGALVADVVPGSPADKAGIRRQDVILEFNGQEILRSSDLPPLVGATAPGTRVKLRLLRDGKERTLDVVLGELSAPESTAGAGGPPASASGGLLGLVVEDLTAEQRQELGLKADEGVLVSQVTGLAARRAGLQPGDVILMVGRTAVGSAAAFAKATEGVKAGDAVMLLVRRDGQTSFIAVTPRGDG</sequence>
<feature type="binding site" evidence="16">
    <location>
        <position position="103"/>
    </location>
    <ligand>
        <name>substrate</name>
    </ligand>
</feature>
<evidence type="ECO:0000256" key="8">
    <source>
        <dbReference type="ARBA" id="ARBA00022729"/>
    </source>
</evidence>
<keyword evidence="11 19" id="KW-0378">Hydrolase</keyword>
<dbReference type="PROSITE" id="PS50106">
    <property type="entry name" value="PDZ"/>
    <property type="match status" value="1"/>
</dbReference>
<keyword evidence="12" id="KW-0720">Serine protease</keyword>
<dbReference type="Gene3D" id="2.40.10.120">
    <property type="match status" value="1"/>
</dbReference>
<comment type="caution">
    <text evidence="19">The sequence shown here is derived from an EMBL/GenBank/DDBJ whole genome shotgun (WGS) entry which is preliminary data.</text>
</comment>
<evidence type="ECO:0000256" key="10">
    <source>
        <dbReference type="ARBA" id="ARBA00022764"/>
    </source>
</evidence>
<evidence type="ECO:0000256" key="15">
    <source>
        <dbReference type="PIRSR" id="PIRSR611782-1"/>
    </source>
</evidence>
<protein>
    <recommendedName>
        <fullName evidence="6">Probable periplasmic serine endoprotease DegP-like</fullName>
        <ecNumber evidence="5">3.4.21.107</ecNumber>
    </recommendedName>
    <alternativeName>
        <fullName evidence="14">Protease Do</fullName>
    </alternativeName>
</protein>
<feature type="signal peptide" evidence="17">
    <location>
        <begin position="1"/>
        <end position="22"/>
    </location>
</feature>
<evidence type="ECO:0000256" key="14">
    <source>
        <dbReference type="ARBA" id="ARBA00032850"/>
    </source>
</evidence>
<keyword evidence="8 17" id="KW-0732">Signal</keyword>
<comment type="subcellular location">
    <subcellularLocation>
        <location evidence="3">Periplasm</location>
    </subcellularLocation>
</comment>
<dbReference type="Pfam" id="PF13180">
    <property type="entry name" value="PDZ_2"/>
    <property type="match status" value="2"/>
</dbReference>
<dbReference type="Gene3D" id="2.30.42.10">
    <property type="match status" value="2"/>
</dbReference>
<evidence type="ECO:0000256" key="7">
    <source>
        <dbReference type="ARBA" id="ARBA00022670"/>
    </source>
</evidence>
<dbReference type="InterPro" id="IPR036034">
    <property type="entry name" value="PDZ_sf"/>
</dbReference>
<feature type="binding site" evidence="16">
    <location>
        <begin position="207"/>
        <end position="209"/>
    </location>
    <ligand>
        <name>substrate</name>
    </ligand>
</feature>
<dbReference type="GO" id="GO:0006508">
    <property type="term" value="P:proteolysis"/>
    <property type="evidence" value="ECO:0007669"/>
    <property type="project" value="UniProtKB-KW"/>
</dbReference>
<dbReference type="PRINTS" id="PR00834">
    <property type="entry name" value="PROTEASES2C"/>
</dbReference>
<dbReference type="PANTHER" id="PTHR22939">
    <property type="entry name" value="SERINE PROTEASE FAMILY S1C HTRA-RELATED"/>
    <property type="match status" value="1"/>
</dbReference>
<dbReference type="AlphaFoldDB" id="A0A7W7Y0E5"/>
<evidence type="ECO:0000256" key="12">
    <source>
        <dbReference type="ARBA" id="ARBA00022825"/>
    </source>
</evidence>
<dbReference type="SUPFAM" id="SSF50494">
    <property type="entry name" value="Trypsin-like serine proteases"/>
    <property type="match status" value="1"/>
</dbReference>
<organism evidence="19 20">
    <name type="scientific">Rehaibacterium terrae</name>
    <dbReference type="NCBI Taxonomy" id="1341696"/>
    <lineage>
        <taxon>Bacteria</taxon>
        <taxon>Pseudomonadati</taxon>
        <taxon>Pseudomonadota</taxon>
        <taxon>Gammaproteobacteria</taxon>
        <taxon>Lysobacterales</taxon>
        <taxon>Lysobacteraceae</taxon>
        <taxon>Rehaibacterium</taxon>
    </lineage>
</organism>
<name>A0A7W7Y0E5_9GAMM</name>
<dbReference type="EC" id="3.4.21.107" evidence="5"/>
<gene>
    <name evidence="19" type="ORF">HNQ58_001685</name>
</gene>